<name>A0A1V9EXM9_9BACT</name>
<feature type="transmembrane region" description="Helical" evidence="2">
    <location>
        <begin position="82"/>
        <end position="104"/>
    </location>
</feature>
<dbReference type="EMBL" id="LVXG01000012">
    <property type="protein sequence ID" value="OQP50876.1"/>
    <property type="molecule type" value="Genomic_DNA"/>
</dbReference>
<reference evidence="4" key="1">
    <citation type="submission" date="2016-04" db="EMBL/GenBank/DDBJ databases">
        <authorList>
            <person name="Chen L."/>
            <person name="Zhuang W."/>
            <person name="Wang G."/>
        </authorList>
    </citation>
    <scope>NUCLEOTIDE SEQUENCE [LARGE SCALE GENOMIC DNA]</scope>
    <source>
        <strain evidence="4">17621</strain>
    </source>
</reference>
<feature type="region of interest" description="Disordered" evidence="1">
    <location>
        <begin position="169"/>
        <end position="205"/>
    </location>
</feature>
<organism evidence="3 4">
    <name type="scientific">Niastella yeongjuensis</name>
    <dbReference type="NCBI Taxonomy" id="354355"/>
    <lineage>
        <taxon>Bacteria</taxon>
        <taxon>Pseudomonadati</taxon>
        <taxon>Bacteroidota</taxon>
        <taxon>Chitinophagia</taxon>
        <taxon>Chitinophagales</taxon>
        <taxon>Chitinophagaceae</taxon>
        <taxon>Niastella</taxon>
    </lineage>
</organism>
<dbReference type="NCBIfam" id="NF033634">
    <property type="entry name" value="SLATT_1"/>
    <property type="match status" value="1"/>
</dbReference>
<feature type="transmembrane region" description="Helical" evidence="2">
    <location>
        <begin position="56"/>
        <end position="76"/>
    </location>
</feature>
<evidence type="ECO:0000313" key="3">
    <source>
        <dbReference type="EMBL" id="OQP50876.1"/>
    </source>
</evidence>
<dbReference type="OrthoDB" id="463467at2"/>
<evidence type="ECO:0008006" key="5">
    <source>
        <dbReference type="Google" id="ProtNLM"/>
    </source>
</evidence>
<keyword evidence="2" id="KW-0472">Membrane</keyword>
<accession>A0A1V9EXM9</accession>
<feature type="compositionally biased region" description="Polar residues" evidence="1">
    <location>
        <begin position="187"/>
        <end position="197"/>
    </location>
</feature>
<dbReference type="Pfam" id="PF14015">
    <property type="entry name" value="DUF4231"/>
    <property type="match status" value="1"/>
</dbReference>
<keyword evidence="2" id="KW-0812">Transmembrane</keyword>
<feature type="compositionally biased region" description="Basic and acidic residues" evidence="1">
    <location>
        <begin position="169"/>
        <end position="186"/>
    </location>
</feature>
<dbReference type="AlphaFoldDB" id="A0A1V9EXM9"/>
<keyword evidence="2" id="KW-1133">Transmembrane helix</keyword>
<evidence type="ECO:0000256" key="1">
    <source>
        <dbReference type="SAM" id="MobiDB-lite"/>
    </source>
</evidence>
<keyword evidence="4" id="KW-1185">Reference proteome</keyword>
<proteinExistence type="predicted"/>
<dbReference type="Proteomes" id="UP000192610">
    <property type="component" value="Unassembled WGS sequence"/>
</dbReference>
<dbReference type="RefSeq" id="WP_081199355.1">
    <property type="nucleotide sequence ID" value="NZ_FOCZ01000001.1"/>
</dbReference>
<sequence>MRKFRKLINGWLEETNEVINALPLDDVKKKQLGTDWIKSIAMMEHLTKTNYLRYNLLNLTAIIAGAIIPVVLSLDILKENGWATTIGSILGVLVSLSISINHSYRFNDRWRHFRFIAESLKIEGNRFLALSDGYSGFDNHNGGAFKKFMGNIAKIKEEQIHTYIQKILKEEQKPDDKKDPKHDHTGDASSVNLSVASKTADGAPA</sequence>
<evidence type="ECO:0000313" key="4">
    <source>
        <dbReference type="Proteomes" id="UP000192610"/>
    </source>
</evidence>
<gene>
    <name evidence="3" type="ORF">A4H97_03355</name>
</gene>
<protein>
    <recommendedName>
        <fullName evidence="5">SMODS and SLOG-associating 2TM effector domain-containing protein</fullName>
    </recommendedName>
</protein>
<comment type="caution">
    <text evidence="3">The sequence shown here is derived from an EMBL/GenBank/DDBJ whole genome shotgun (WGS) entry which is preliminary data.</text>
</comment>
<dbReference type="InterPro" id="IPR025325">
    <property type="entry name" value="DUF4231"/>
</dbReference>
<evidence type="ECO:0000256" key="2">
    <source>
        <dbReference type="SAM" id="Phobius"/>
    </source>
</evidence>